<evidence type="ECO:0000313" key="1">
    <source>
        <dbReference type="EMBL" id="RAN62211.1"/>
    </source>
</evidence>
<organism evidence="1 2">
    <name type="scientific">Dolosigranulum pigrum</name>
    <dbReference type="NCBI Taxonomy" id="29394"/>
    <lineage>
        <taxon>Bacteria</taxon>
        <taxon>Bacillati</taxon>
        <taxon>Bacillota</taxon>
        <taxon>Bacilli</taxon>
        <taxon>Lactobacillales</taxon>
        <taxon>Carnobacteriaceae</taxon>
        <taxon>Dolosigranulum</taxon>
    </lineage>
</organism>
<name>A0A328KK58_9LACT</name>
<sequence length="164" mass="18459">MNLQEMANQHLKNFNAAKDNPNQMDDGLPAGSYDVVVDQAGHRVYKSGYDAVAFNLEVVQGDYVGRKELINIDLDGEATQKYEFLMKKNIQMISQMAYVCSIELTNADWESEDTVGNAFREAVGKQLILHVEKGQTKKGKDFTNYSFEAYADDTIDIDDSNIPF</sequence>
<dbReference type="EMBL" id="NAQV01000026">
    <property type="protein sequence ID" value="RAN62211.1"/>
    <property type="molecule type" value="Genomic_DNA"/>
</dbReference>
<dbReference type="Pfam" id="PF05037">
    <property type="entry name" value="DUF669"/>
    <property type="match status" value="1"/>
</dbReference>
<evidence type="ECO:0000313" key="2">
    <source>
        <dbReference type="Proteomes" id="UP000249099"/>
    </source>
</evidence>
<dbReference type="InterPro" id="IPR007731">
    <property type="entry name" value="DUF669"/>
</dbReference>
<protein>
    <recommendedName>
        <fullName evidence="3">DUF669 domain-containing protein</fullName>
    </recommendedName>
</protein>
<comment type="caution">
    <text evidence="1">The sequence shown here is derived from an EMBL/GenBank/DDBJ whole genome shotgun (WGS) entry which is preliminary data.</text>
</comment>
<proteinExistence type="predicted"/>
<evidence type="ECO:0008006" key="3">
    <source>
        <dbReference type="Google" id="ProtNLM"/>
    </source>
</evidence>
<dbReference type="AlphaFoldDB" id="A0A328KK58"/>
<reference evidence="1 2" key="1">
    <citation type="submission" date="2017-03" db="EMBL/GenBank/DDBJ databases">
        <title>wgs assembly of Dolosigranulum pigrum KPL CDC strains.</title>
        <authorList>
            <person name="Brugger S.D."/>
            <person name="Pettigrew M."/>
            <person name="Kong Y."/>
            <person name="Lemon K.P."/>
        </authorList>
    </citation>
    <scope>NUCLEOTIDE SEQUENCE [LARGE SCALE GENOMIC DNA]</scope>
    <source>
        <strain evidence="1 2">KPL1931_CDC4294-98</strain>
    </source>
</reference>
<dbReference type="RefSeq" id="WP_112790433.1">
    <property type="nucleotide sequence ID" value="NZ_NAQV01000026.1"/>
</dbReference>
<dbReference type="Proteomes" id="UP000249099">
    <property type="component" value="Unassembled WGS sequence"/>
</dbReference>
<gene>
    <name evidence="1" type="ORF">B8A44_08030</name>
</gene>
<accession>A0A328KK58</accession>